<organism evidence="1 2">
    <name type="scientific">Lentinula boryana</name>
    <dbReference type="NCBI Taxonomy" id="40481"/>
    <lineage>
        <taxon>Eukaryota</taxon>
        <taxon>Fungi</taxon>
        <taxon>Dikarya</taxon>
        <taxon>Basidiomycota</taxon>
        <taxon>Agaricomycotina</taxon>
        <taxon>Agaricomycetes</taxon>
        <taxon>Agaricomycetidae</taxon>
        <taxon>Agaricales</taxon>
        <taxon>Marasmiineae</taxon>
        <taxon>Omphalotaceae</taxon>
        <taxon>Lentinula</taxon>
    </lineage>
</organism>
<dbReference type="EMBL" id="MU790509">
    <property type="protein sequence ID" value="KAJ4001470.1"/>
    <property type="molecule type" value="Genomic_DNA"/>
</dbReference>
<sequence>MVALESRRSFGSFGVKILVSPKYLLSLTSSHSYRSYPKLSTMSRPAKKFGVQVLNLTFLLNNNEPPSHQIPIIDELIARDDEITVNFCVRFRAYASSFVMKPVPTTDTRIDDFLADPEPSLCDNLYPLSLVCRKWRNVALSTCALVHNLCIPLVSSISMPRCGSHFLQTFHFLLCPLAVYVFASGLF</sequence>
<protein>
    <recommendedName>
        <fullName evidence="3">F-box domain-containing protein</fullName>
    </recommendedName>
</protein>
<keyword evidence="2" id="KW-1185">Reference proteome</keyword>
<gene>
    <name evidence="1" type="ORF">F5050DRAFT_1724013</name>
</gene>
<dbReference type="Proteomes" id="UP001163828">
    <property type="component" value="Unassembled WGS sequence"/>
</dbReference>
<accession>A0ABQ8QSY6</accession>
<evidence type="ECO:0000313" key="1">
    <source>
        <dbReference type="EMBL" id="KAJ4001470.1"/>
    </source>
</evidence>
<name>A0ABQ8QSY6_9AGAR</name>
<comment type="caution">
    <text evidence="1">The sequence shown here is derived from an EMBL/GenBank/DDBJ whole genome shotgun (WGS) entry which is preliminary data.</text>
</comment>
<proteinExistence type="predicted"/>
<evidence type="ECO:0008006" key="3">
    <source>
        <dbReference type="Google" id="ProtNLM"/>
    </source>
</evidence>
<reference evidence="1" key="1">
    <citation type="submission" date="2022-08" db="EMBL/GenBank/DDBJ databases">
        <authorList>
            <consortium name="DOE Joint Genome Institute"/>
            <person name="Min B."/>
            <person name="Riley R."/>
            <person name="Sierra-Patev S."/>
            <person name="Naranjo-Ortiz M."/>
            <person name="Looney B."/>
            <person name="Konkel Z."/>
            <person name="Slot J.C."/>
            <person name="Sakamoto Y."/>
            <person name="Steenwyk J.L."/>
            <person name="Rokas A."/>
            <person name="Carro J."/>
            <person name="Camarero S."/>
            <person name="Ferreira P."/>
            <person name="Molpeceres G."/>
            <person name="Ruiz-Duenas F.J."/>
            <person name="Serrano A."/>
            <person name="Henrissat B."/>
            <person name="Drula E."/>
            <person name="Hughes K.W."/>
            <person name="Mata J.L."/>
            <person name="Ishikawa N.K."/>
            <person name="Vargas-Isla R."/>
            <person name="Ushijima S."/>
            <person name="Smith C.A."/>
            <person name="Ahrendt S."/>
            <person name="Andreopoulos W."/>
            <person name="He G."/>
            <person name="Labutti K."/>
            <person name="Lipzen A."/>
            <person name="Ng V."/>
            <person name="Sandor L."/>
            <person name="Barry K."/>
            <person name="Martinez A.T."/>
            <person name="Xiao Y."/>
            <person name="Gibbons J.G."/>
            <person name="Terashima K."/>
            <person name="Hibbett D.S."/>
            <person name="Grigoriev I.V."/>
        </authorList>
    </citation>
    <scope>NUCLEOTIDE SEQUENCE</scope>
    <source>
        <strain evidence="1">TFB10827</strain>
    </source>
</reference>
<evidence type="ECO:0000313" key="2">
    <source>
        <dbReference type="Proteomes" id="UP001163828"/>
    </source>
</evidence>